<dbReference type="Proteomes" id="UP000694416">
    <property type="component" value="Unplaced"/>
</dbReference>
<dbReference type="GO" id="GO:0019825">
    <property type="term" value="F:oxygen binding"/>
    <property type="evidence" value="ECO:0007669"/>
    <property type="project" value="InterPro"/>
</dbReference>
<accession>A0A8C9GIA2</accession>
<dbReference type="GO" id="GO:0031720">
    <property type="term" value="F:haptoglobin binding"/>
    <property type="evidence" value="ECO:0007669"/>
    <property type="project" value="TreeGrafter"/>
</dbReference>
<keyword evidence="3" id="KW-0813">Transport</keyword>
<reference evidence="10" key="1">
    <citation type="submission" date="2025-08" db="UniProtKB">
        <authorList>
            <consortium name="Ensembl"/>
        </authorList>
    </citation>
    <scope>IDENTIFICATION</scope>
</reference>
<evidence type="ECO:0000256" key="5">
    <source>
        <dbReference type="ARBA" id="ARBA00022621"/>
    </source>
</evidence>
<feature type="domain" description="Globin" evidence="9">
    <location>
        <begin position="1"/>
        <end position="137"/>
    </location>
</feature>
<reference evidence="10" key="2">
    <citation type="submission" date="2025-09" db="UniProtKB">
        <authorList>
            <consortium name="Ensembl"/>
        </authorList>
    </citation>
    <scope>IDENTIFICATION</scope>
</reference>
<dbReference type="SUPFAM" id="SSF46458">
    <property type="entry name" value="Globin-like"/>
    <property type="match status" value="1"/>
</dbReference>
<dbReference type="GO" id="GO:0004601">
    <property type="term" value="F:peroxidase activity"/>
    <property type="evidence" value="ECO:0007669"/>
    <property type="project" value="TreeGrafter"/>
</dbReference>
<dbReference type="InterPro" id="IPR000971">
    <property type="entry name" value="Globin"/>
</dbReference>
<keyword evidence="11" id="KW-1185">Reference proteome</keyword>
<evidence type="ECO:0000256" key="1">
    <source>
        <dbReference type="ARBA" id="ARBA00003705"/>
    </source>
</evidence>
<evidence type="ECO:0000256" key="2">
    <source>
        <dbReference type="ARBA" id="ARBA00008705"/>
    </source>
</evidence>
<dbReference type="AlphaFoldDB" id="A0A8C9GIA2"/>
<keyword evidence="5" id="KW-0561">Oxygen transport</keyword>
<evidence type="ECO:0000256" key="3">
    <source>
        <dbReference type="ARBA" id="ARBA00022448"/>
    </source>
</evidence>
<dbReference type="Gene3D" id="1.10.490.10">
    <property type="entry name" value="Globins"/>
    <property type="match status" value="1"/>
</dbReference>
<dbReference type="GO" id="GO:0005833">
    <property type="term" value="C:hemoglobin complex"/>
    <property type="evidence" value="ECO:0007669"/>
    <property type="project" value="TreeGrafter"/>
</dbReference>
<comment type="function">
    <text evidence="1">Involved in oxygen transport from the lung to the various peripheral tissues.</text>
</comment>
<dbReference type="GO" id="GO:0031838">
    <property type="term" value="C:haptoglobin-hemoglobin complex"/>
    <property type="evidence" value="ECO:0007669"/>
    <property type="project" value="TreeGrafter"/>
</dbReference>
<keyword evidence="7" id="KW-0007">Acetylation</keyword>
<keyword evidence="8" id="KW-0408">Iron</keyword>
<dbReference type="GO" id="GO:0020037">
    <property type="term" value="F:heme binding"/>
    <property type="evidence" value="ECO:0007669"/>
    <property type="project" value="InterPro"/>
</dbReference>
<dbReference type="InterPro" id="IPR012292">
    <property type="entry name" value="Globin/Proto"/>
</dbReference>
<dbReference type="InterPro" id="IPR050056">
    <property type="entry name" value="Hemoglobin_oxygen_transport"/>
</dbReference>
<dbReference type="PROSITE" id="PS01033">
    <property type="entry name" value="GLOBIN"/>
    <property type="match status" value="1"/>
</dbReference>
<name>A0A8C9GIA2_9PRIM</name>
<dbReference type="GO" id="GO:0072562">
    <property type="term" value="C:blood microparticle"/>
    <property type="evidence" value="ECO:0007669"/>
    <property type="project" value="TreeGrafter"/>
</dbReference>
<dbReference type="GO" id="GO:0042744">
    <property type="term" value="P:hydrogen peroxide catabolic process"/>
    <property type="evidence" value="ECO:0007669"/>
    <property type="project" value="TreeGrafter"/>
</dbReference>
<dbReference type="GO" id="GO:0005344">
    <property type="term" value="F:oxygen carrier activity"/>
    <property type="evidence" value="ECO:0007669"/>
    <property type="project" value="UniProtKB-KW"/>
</dbReference>
<evidence type="ECO:0000259" key="9">
    <source>
        <dbReference type="PROSITE" id="PS01033"/>
    </source>
</evidence>
<evidence type="ECO:0000313" key="11">
    <source>
        <dbReference type="Proteomes" id="UP000694416"/>
    </source>
</evidence>
<dbReference type="GO" id="GO:0043177">
    <property type="term" value="F:organic acid binding"/>
    <property type="evidence" value="ECO:0007669"/>
    <property type="project" value="TreeGrafter"/>
</dbReference>
<keyword evidence="4" id="KW-0349">Heme</keyword>
<organism evidence="10 11">
    <name type="scientific">Piliocolobus tephrosceles</name>
    <name type="common">Ugandan red Colobus</name>
    <dbReference type="NCBI Taxonomy" id="591936"/>
    <lineage>
        <taxon>Eukaryota</taxon>
        <taxon>Metazoa</taxon>
        <taxon>Chordata</taxon>
        <taxon>Craniata</taxon>
        <taxon>Vertebrata</taxon>
        <taxon>Euteleostomi</taxon>
        <taxon>Mammalia</taxon>
        <taxon>Eutheria</taxon>
        <taxon>Euarchontoglires</taxon>
        <taxon>Primates</taxon>
        <taxon>Haplorrhini</taxon>
        <taxon>Catarrhini</taxon>
        <taxon>Cercopithecidae</taxon>
        <taxon>Colobinae</taxon>
        <taxon>Piliocolobus</taxon>
    </lineage>
</organism>
<evidence type="ECO:0000256" key="8">
    <source>
        <dbReference type="ARBA" id="ARBA00023004"/>
    </source>
</evidence>
<evidence type="ECO:0000256" key="6">
    <source>
        <dbReference type="ARBA" id="ARBA00022723"/>
    </source>
</evidence>
<dbReference type="Ensembl" id="ENSPTET00000008436.1">
    <property type="protein sequence ID" value="ENSPTEP00000005481.1"/>
    <property type="gene ID" value="ENSPTEG00000006347.1"/>
</dbReference>
<evidence type="ECO:0000256" key="4">
    <source>
        <dbReference type="ARBA" id="ARBA00022617"/>
    </source>
</evidence>
<evidence type="ECO:0000313" key="10">
    <source>
        <dbReference type="Ensembl" id="ENSPTEP00000005481.1"/>
    </source>
</evidence>
<dbReference type="PANTHER" id="PTHR11442">
    <property type="entry name" value="HEMOGLOBIN FAMILY MEMBER"/>
    <property type="match status" value="1"/>
</dbReference>
<sequence>VLSPEDKANIKAVWAKVCDHAPDYVTEALERQGPSSPRSHFGTNTHSRAPLVADTLTSAMAHLDDMPSDLSELRQLHVNDLWVDPGNIRVSFGPGGISGVGAAGLPHKTQQPMLYPCGASMDKFFAFVSAVLTSKYH</sequence>
<keyword evidence="6" id="KW-0479">Metal-binding</keyword>
<dbReference type="GO" id="GO:0046872">
    <property type="term" value="F:metal ion binding"/>
    <property type="evidence" value="ECO:0007669"/>
    <property type="project" value="UniProtKB-KW"/>
</dbReference>
<evidence type="ECO:0000256" key="7">
    <source>
        <dbReference type="ARBA" id="ARBA00022990"/>
    </source>
</evidence>
<dbReference type="InterPro" id="IPR009050">
    <property type="entry name" value="Globin-like_sf"/>
</dbReference>
<dbReference type="PANTHER" id="PTHR11442:SF48">
    <property type="entry name" value="HEMOGLOBIN SUBUNIT ALPHA"/>
    <property type="match status" value="1"/>
</dbReference>
<protein>
    <recommendedName>
        <fullName evidence="9">Globin domain-containing protein</fullName>
    </recommendedName>
</protein>
<comment type="similarity">
    <text evidence="2">Belongs to the globin family.</text>
</comment>
<proteinExistence type="inferred from homology"/>